<dbReference type="OMA" id="PLAYNYK"/>
<reference evidence="1" key="1">
    <citation type="submission" date="2014-01" db="EMBL/GenBank/DDBJ databases">
        <title>The genome of the white-rot fungus Pycnoporus cinnabarinus: a basidiomycete model with a versatile arsenal for lignocellulosic biomass breakdown.</title>
        <authorList>
            <person name="Levasseur A."/>
            <person name="Lomascolo A."/>
            <person name="Ruiz-Duenas F.J."/>
            <person name="Uzan E."/>
            <person name="Piumi F."/>
            <person name="Kues U."/>
            <person name="Ram A.F.J."/>
            <person name="Murat C."/>
            <person name="Haon M."/>
            <person name="Benoit I."/>
            <person name="Arfi Y."/>
            <person name="Chevret D."/>
            <person name="Drula E."/>
            <person name="Kwon M.J."/>
            <person name="Gouret P."/>
            <person name="Lesage-Meessen L."/>
            <person name="Lombard V."/>
            <person name="Mariette J."/>
            <person name="Noirot C."/>
            <person name="Park J."/>
            <person name="Patyshakuliyeva A."/>
            <person name="Wieneger R.A.B."/>
            <person name="Wosten H.A.B."/>
            <person name="Martin F."/>
            <person name="Coutinho P.M."/>
            <person name="de Vries R."/>
            <person name="Martinez A.T."/>
            <person name="Klopp C."/>
            <person name="Pontarotti P."/>
            <person name="Henrissat B."/>
            <person name="Record E."/>
        </authorList>
    </citation>
    <scope>NUCLEOTIDE SEQUENCE [LARGE SCALE GENOMIC DNA]</scope>
    <source>
        <strain evidence="1">BRFM137</strain>
    </source>
</reference>
<dbReference type="AlphaFoldDB" id="A0A060SS80"/>
<gene>
    <name evidence="1" type="ORF">BN946_scf185010.g9</name>
</gene>
<comment type="caution">
    <text evidence="1">The sequence shown here is derived from an EMBL/GenBank/DDBJ whole genome shotgun (WGS) entry which is preliminary data.</text>
</comment>
<dbReference type="EMBL" id="CCBP010000240">
    <property type="protein sequence ID" value="CDO75084.1"/>
    <property type="molecule type" value="Genomic_DNA"/>
</dbReference>
<dbReference type="OrthoDB" id="3263739at2759"/>
<dbReference type="Proteomes" id="UP000029665">
    <property type="component" value="Unassembled WGS sequence"/>
</dbReference>
<evidence type="ECO:0000313" key="1">
    <source>
        <dbReference type="EMBL" id="CDO75084.1"/>
    </source>
</evidence>
<sequence length="491" mass="55682">MNIGDKPYQSCTVEHDDPFTYNQSLEPEPPPTYLRARPFAVQKAAGTDYRPYLKPLVSGELHVKSRGKEIVFAAGYVSHAIRVHFGLEGTIAILRTADYLDIIAQDCPGNSTDPAKAMQMRSFVVPERLTIPGASRTGQHQTLAIFAAFTGEEDTIIFVDHNRLLRLHIMSLPQPWREKDLEPGSKLWPDIWSKNHGPDWIHEREKAEKQLDRWRASTLRGVAKPHVQTKVTHYFTSSADHGDNATVKKKLSSSLLKVICQRQDIFNGYGQHTTHDLLHSLAIWPSMPPAELCADDNLYSNFKQALSDYANQYISPTYRKRCLGTPNQNSPLVYNYKSDDNYLRQYLKVYRKSTVRMTAEEYNLFARSGLFNGSHIIGTPYQYSEQELIKVAYTDVPVMKYIPIGKKKRDPVYSVITAKRPSHWAYSSNVSVAQATDARLAGFSTTIGPASFYMFKQNQFGWKEKGKPGRIPLMHYANVPEPLPRENPTAA</sequence>
<keyword evidence="2" id="KW-1185">Reference proteome</keyword>
<evidence type="ECO:0000313" key="2">
    <source>
        <dbReference type="Proteomes" id="UP000029665"/>
    </source>
</evidence>
<organism evidence="1 2">
    <name type="scientific">Pycnoporus cinnabarinus</name>
    <name type="common">Cinnabar-red polypore</name>
    <name type="synonym">Trametes cinnabarina</name>
    <dbReference type="NCBI Taxonomy" id="5643"/>
    <lineage>
        <taxon>Eukaryota</taxon>
        <taxon>Fungi</taxon>
        <taxon>Dikarya</taxon>
        <taxon>Basidiomycota</taxon>
        <taxon>Agaricomycotina</taxon>
        <taxon>Agaricomycetes</taxon>
        <taxon>Polyporales</taxon>
        <taxon>Polyporaceae</taxon>
        <taxon>Trametes</taxon>
    </lineage>
</organism>
<proteinExistence type="predicted"/>
<dbReference type="HOGENOM" id="CLU_029793_1_0_1"/>
<accession>A0A060SS80</accession>
<name>A0A060SS80_PYCCI</name>
<protein>
    <submittedName>
        <fullName evidence="1">Uncharacterized protein</fullName>
    </submittedName>
</protein>